<dbReference type="PANTHER" id="PTHR13503:SF3">
    <property type="entry name" value="NEGATIVE ELONGATION FACTOR B"/>
    <property type="match status" value="1"/>
</dbReference>
<dbReference type="Pfam" id="PF00439">
    <property type="entry name" value="Bromodomain"/>
    <property type="match status" value="1"/>
</dbReference>
<dbReference type="Gene3D" id="1.20.920.10">
    <property type="entry name" value="Bromodomain-like"/>
    <property type="match status" value="1"/>
</dbReference>
<protein>
    <recommendedName>
        <fullName evidence="4">Bromo domain-containing protein</fullName>
    </recommendedName>
</protein>
<evidence type="ECO:0000256" key="2">
    <source>
        <dbReference type="PROSITE-ProRule" id="PRU00035"/>
    </source>
</evidence>
<proteinExistence type="predicted"/>
<dbReference type="GO" id="GO:0045892">
    <property type="term" value="P:negative regulation of DNA-templated transcription"/>
    <property type="evidence" value="ECO:0007669"/>
    <property type="project" value="InterPro"/>
</dbReference>
<name>K3WV95_GLOUD</name>
<evidence type="ECO:0000256" key="1">
    <source>
        <dbReference type="ARBA" id="ARBA00023117"/>
    </source>
</evidence>
<dbReference type="EMBL" id="GL376599">
    <property type="status" value="NOT_ANNOTATED_CDS"/>
    <property type="molecule type" value="Genomic_DNA"/>
</dbReference>
<keyword evidence="1 2" id="KW-0103">Bromodomain</keyword>
<organism evidence="5 6">
    <name type="scientific">Globisporangium ultimum (strain ATCC 200006 / CBS 805.95 / DAOM BR144)</name>
    <name type="common">Pythium ultimum</name>
    <dbReference type="NCBI Taxonomy" id="431595"/>
    <lineage>
        <taxon>Eukaryota</taxon>
        <taxon>Sar</taxon>
        <taxon>Stramenopiles</taxon>
        <taxon>Oomycota</taxon>
        <taxon>Peronosporomycetes</taxon>
        <taxon>Pythiales</taxon>
        <taxon>Pythiaceae</taxon>
        <taxon>Globisporangium</taxon>
    </lineage>
</organism>
<evidence type="ECO:0000313" key="5">
    <source>
        <dbReference type="EnsemblProtists" id="PYU1_T008893"/>
    </source>
</evidence>
<dbReference type="Proteomes" id="UP000019132">
    <property type="component" value="Unassembled WGS sequence"/>
</dbReference>
<dbReference type="AlphaFoldDB" id="K3WV95"/>
<evidence type="ECO:0000313" key="6">
    <source>
        <dbReference type="Proteomes" id="UP000019132"/>
    </source>
</evidence>
<dbReference type="InParanoid" id="K3WV95"/>
<evidence type="ECO:0000259" key="4">
    <source>
        <dbReference type="PROSITE" id="PS50014"/>
    </source>
</evidence>
<reference evidence="6" key="2">
    <citation type="submission" date="2010-04" db="EMBL/GenBank/DDBJ databases">
        <authorList>
            <person name="Buell R."/>
            <person name="Hamilton J."/>
            <person name="Hostetler J."/>
        </authorList>
    </citation>
    <scope>NUCLEOTIDE SEQUENCE [LARGE SCALE GENOMIC DNA]</scope>
    <source>
        <strain evidence="6">DAOM:BR144</strain>
    </source>
</reference>
<keyword evidence="6" id="KW-1185">Reference proteome</keyword>
<dbReference type="PRINTS" id="PR00503">
    <property type="entry name" value="BROMODOMAIN"/>
</dbReference>
<reference evidence="6" key="1">
    <citation type="journal article" date="2010" name="Genome Biol.">
        <title>Genome sequence of the necrotrophic plant pathogen Pythium ultimum reveals original pathogenicity mechanisms and effector repertoire.</title>
        <authorList>
            <person name="Levesque C.A."/>
            <person name="Brouwer H."/>
            <person name="Cano L."/>
            <person name="Hamilton J.P."/>
            <person name="Holt C."/>
            <person name="Huitema E."/>
            <person name="Raffaele S."/>
            <person name="Robideau G.P."/>
            <person name="Thines M."/>
            <person name="Win J."/>
            <person name="Zerillo M.M."/>
            <person name="Beakes G.W."/>
            <person name="Boore J.L."/>
            <person name="Busam D."/>
            <person name="Dumas B."/>
            <person name="Ferriera S."/>
            <person name="Fuerstenberg S.I."/>
            <person name="Gachon C.M."/>
            <person name="Gaulin E."/>
            <person name="Govers F."/>
            <person name="Grenville-Briggs L."/>
            <person name="Horner N."/>
            <person name="Hostetler J."/>
            <person name="Jiang R.H."/>
            <person name="Johnson J."/>
            <person name="Krajaejun T."/>
            <person name="Lin H."/>
            <person name="Meijer H.J."/>
            <person name="Moore B."/>
            <person name="Morris P."/>
            <person name="Phuntmart V."/>
            <person name="Puiu D."/>
            <person name="Shetty J."/>
            <person name="Stajich J.E."/>
            <person name="Tripathy S."/>
            <person name="Wawra S."/>
            <person name="van West P."/>
            <person name="Whitty B.R."/>
            <person name="Coutinho P.M."/>
            <person name="Henrissat B."/>
            <person name="Martin F."/>
            <person name="Thomas P.D."/>
            <person name="Tyler B.M."/>
            <person name="De Vries R.P."/>
            <person name="Kamoun S."/>
            <person name="Yandell M."/>
            <person name="Tisserat N."/>
            <person name="Buell C.R."/>
        </authorList>
    </citation>
    <scope>NUCLEOTIDE SEQUENCE</scope>
    <source>
        <strain evidence="6">DAOM:BR144</strain>
    </source>
</reference>
<dbReference type="PROSITE" id="PS50014">
    <property type="entry name" value="BROMODOMAIN_2"/>
    <property type="match status" value="1"/>
</dbReference>
<dbReference type="eggNOG" id="KOG0955">
    <property type="taxonomic scope" value="Eukaryota"/>
</dbReference>
<dbReference type="SMART" id="SM00297">
    <property type="entry name" value="BROMO"/>
    <property type="match status" value="1"/>
</dbReference>
<dbReference type="SUPFAM" id="SSF47370">
    <property type="entry name" value="Bromodomain"/>
    <property type="match status" value="1"/>
</dbReference>
<evidence type="ECO:0000256" key="3">
    <source>
        <dbReference type="SAM" id="MobiDB-lite"/>
    </source>
</evidence>
<feature type="compositionally biased region" description="Basic and acidic residues" evidence="3">
    <location>
        <begin position="967"/>
        <end position="992"/>
    </location>
</feature>
<dbReference type="HOGENOM" id="CLU_007221_0_0_1"/>
<dbReference type="InterPro" id="IPR001487">
    <property type="entry name" value="Bromodomain"/>
</dbReference>
<dbReference type="EnsemblProtists" id="PYU1_T008893">
    <property type="protein sequence ID" value="PYU1_T008893"/>
    <property type="gene ID" value="PYU1_G008875"/>
</dbReference>
<feature type="compositionally biased region" description="Basic and acidic residues" evidence="3">
    <location>
        <begin position="928"/>
        <end position="956"/>
    </location>
</feature>
<dbReference type="PANTHER" id="PTHR13503">
    <property type="entry name" value="NEGATIVE ELONGATION FACTOR COMPLEX MEMBER B"/>
    <property type="match status" value="1"/>
</dbReference>
<dbReference type="VEuPathDB" id="FungiDB:PYU1_G008875"/>
<feature type="domain" description="Bromo" evidence="4">
    <location>
        <begin position="425"/>
        <end position="497"/>
    </location>
</feature>
<feature type="region of interest" description="Disordered" evidence="3">
    <location>
        <begin position="243"/>
        <end position="277"/>
    </location>
</feature>
<dbReference type="InterPro" id="IPR010405">
    <property type="entry name" value="COBRA1"/>
</dbReference>
<dbReference type="InterPro" id="IPR036427">
    <property type="entry name" value="Bromodomain-like_sf"/>
</dbReference>
<sequence length="1021" mass="114495">MSTPLKLKLKLSVPLAEGGAHSGHAQPLLVGARGGAALKDLLSTAPNPEVAIRDFQTAHALSWTSASPRVRREAAPKRERSDSRMTFTPAIQLLDLLTVQRSSVYNSLLDKLLQEMLLRIDELPQEELQRVLEVTFPYIEFRELRAIPIAILSRQEDTPEVYLRELTENRKILNELPVHVRRKIMHVDAQELHIFVEQCTQEYIEDITEWYLKHPGPTSRGQAPVHTTTNVDTSADLWNVTSHMPSASTASSSANSARQSRWGPSPEERRRNSPALTKLTEMLGDSEALYLSTINILKEYVIAANIPGSSTNSNPKEYVDYVPFLGALRSDLANIQRDKTTVLLRTDPLHKFIWFLDRAMKNQTLETGQLHELLGFIGKLRVADLPPNKKFKKKTSGGAEIQEEEENFEIVLGPPPVNELLALLDKIAKTDPRLIFAEPVPDDVPKYREIIKEPMDLSTMRKKAKRGKYKSVEMFTDDFNLMIRNCMTFNPDSTVFYKEGKRIGKRGNELIEKNIVALRGEPQRIRAKKRRKVGPSEAVSMLTSTGVAALKDFGDVDQSGMVPEGMCDDMLADVAMILSDPHVKQLLCDSLMKTLMLCWQKKELPTDHLICRGIVQLLQIGNPSSVRRMIRKKDFVLRAPQVVTMRVVLPLLLRSMVTNRVYFAFPPSFQRDGRAKEDLLDGSLWENVLRASSAIRTMTKAFTVQCLVDHQIELAAQLLQYMLAAEDELLLRDRPFLHAVGEVVLDQIKTVMSAGDNDASSSSSSSLSERLKSLSVWKLVVNDFFVRVLEQRIRAVKESAGRAIGVAETGEDDEDSVRSNGANKRQVVTSFPVPVFHEKVVMVLASVLDMVEKAEPSTAEALFAPFVQQTLGVLRHCCGSLDEFELLWSSPVFRGCREFYELLLAKCLQVRRDVFSATSNDSSGVGESQERNGDSEKLKPDGHDEEKTEKREDEVVATKVEVQEQQPDEHESAEKTADEAIHDAEAVESTKEEGEEGEAQEADTTPASTKAEEVPQETQQQ</sequence>
<dbReference type="OMA" id="RSNGANK"/>
<dbReference type="GO" id="GO:0005634">
    <property type="term" value="C:nucleus"/>
    <property type="evidence" value="ECO:0007669"/>
    <property type="project" value="InterPro"/>
</dbReference>
<feature type="region of interest" description="Disordered" evidence="3">
    <location>
        <begin position="918"/>
        <end position="1021"/>
    </location>
</feature>
<feature type="compositionally biased region" description="Low complexity" evidence="3">
    <location>
        <begin position="243"/>
        <end position="260"/>
    </location>
</feature>
<reference evidence="5" key="3">
    <citation type="submission" date="2015-02" db="UniProtKB">
        <authorList>
            <consortium name="EnsemblProtists"/>
        </authorList>
    </citation>
    <scope>IDENTIFICATION</scope>
    <source>
        <strain evidence="5">DAOM BR144</strain>
    </source>
</reference>
<dbReference type="STRING" id="431595.K3WV95"/>
<accession>K3WV95</accession>